<evidence type="ECO:0000313" key="2">
    <source>
        <dbReference type="EMBL" id="OJI82474.1"/>
    </source>
</evidence>
<accession>A0A1L9MZJ4</accession>
<reference evidence="3" key="1">
    <citation type="journal article" date="2017" name="Genome Biol.">
        <title>Comparative genomics reveals high biological diversity and specific adaptations in the industrially and medically important fungal genus Aspergillus.</title>
        <authorList>
            <person name="de Vries R.P."/>
            <person name="Riley R."/>
            <person name="Wiebenga A."/>
            <person name="Aguilar-Osorio G."/>
            <person name="Amillis S."/>
            <person name="Uchima C.A."/>
            <person name="Anderluh G."/>
            <person name="Asadollahi M."/>
            <person name="Askin M."/>
            <person name="Barry K."/>
            <person name="Battaglia E."/>
            <person name="Bayram O."/>
            <person name="Benocci T."/>
            <person name="Braus-Stromeyer S.A."/>
            <person name="Caldana C."/>
            <person name="Canovas D."/>
            <person name="Cerqueira G.C."/>
            <person name="Chen F."/>
            <person name="Chen W."/>
            <person name="Choi C."/>
            <person name="Clum A."/>
            <person name="Dos Santos R.A."/>
            <person name="Damasio A.R."/>
            <person name="Diallinas G."/>
            <person name="Emri T."/>
            <person name="Fekete E."/>
            <person name="Flipphi M."/>
            <person name="Freyberg S."/>
            <person name="Gallo A."/>
            <person name="Gournas C."/>
            <person name="Habgood R."/>
            <person name="Hainaut M."/>
            <person name="Harispe M.L."/>
            <person name="Henrissat B."/>
            <person name="Hilden K.S."/>
            <person name="Hope R."/>
            <person name="Hossain A."/>
            <person name="Karabika E."/>
            <person name="Karaffa L."/>
            <person name="Karanyi Z."/>
            <person name="Krasevec N."/>
            <person name="Kuo A."/>
            <person name="Kusch H."/>
            <person name="LaButti K."/>
            <person name="Lagendijk E.L."/>
            <person name="Lapidus A."/>
            <person name="Levasseur A."/>
            <person name="Lindquist E."/>
            <person name="Lipzen A."/>
            <person name="Logrieco A.F."/>
            <person name="MacCabe A."/>
            <person name="Maekelae M.R."/>
            <person name="Malavazi I."/>
            <person name="Melin P."/>
            <person name="Meyer V."/>
            <person name="Mielnichuk N."/>
            <person name="Miskei M."/>
            <person name="Molnar A.P."/>
            <person name="Mule G."/>
            <person name="Ngan C.Y."/>
            <person name="Orejas M."/>
            <person name="Orosz E."/>
            <person name="Ouedraogo J.P."/>
            <person name="Overkamp K.M."/>
            <person name="Park H.-S."/>
            <person name="Perrone G."/>
            <person name="Piumi F."/>
            <person name="Punt P.J."/>
            <person name="Ram A.F."/>
            <person name="Ramon A."/>
            <person name="Rauscher S."/>
            <person name="Record E."/>
            <person name="Riano-Pachon D.M."/>
            <person name="Robert V."/>
            <person name="Roehrig J."/>
            <person name="Ruller R."/>
            <person name="Salamov A."/>
            <person name="Salih N.S."/>
            <person name="Samson R.A."/>
            <person name="Sandor E."/>
            <person name="Sanguinetti M."/>
            <person name="Schuetze T."/>
            <person name="Sepcic K."/>
            <person name="Shelest E."/>
            <person name="Sherlock G."/>
            <person name="Sophianopoulou V."/>
            <person name="Squina F.M."/>
            <person name="Sun H."/>
            <person name="Susca A."/>
            <person name="Todd R.B."/>
            <person name="Tsang A."/>
            <person name="Unkles S.E."/>
            <person name="van de Wiele N."/>
            <person name="van Rossen-Uffink D."/>
            <person name="Oliveira J.V."/>
            <person name="Vesth T.C."/>
            <person name="Visser J."/>
            <person name="Yu J.-H."/>
            <person name="Zhou M."/>
            <person name="Andersen M.R."/>
            <person name="Archer D.B."/>
            <person name="Baker S.E."/>
            <person name="Benoit I."/>
            <person name="Brakhage A.A."/>
            <person name="Braus G.H."/>
            <person name="Fischer R."/>
            <person name="Frisvad J.C."/>
            <person name="Goldman G.H."/>
            <person name="Houbraken J."/>
            <person name="Oakley B."/>
            <person name="Pocsi I."/>
            <person name="Scazzocchio C."/>
            <person name="Seiboth B."/>
            <person name="vanKuyk P.A."/>
            <person name="Wortman J."/>
            <person name="Dyer P.S."/>
            <person name="Grigoriev I.V."/>
        </authorList>
    </citation>
    <scope>NUCLEOTIDE SEQUENCE [LARGE SCALE GENOMIC DNA]</scope>
    <source>
        <strain evidence="3">CBS 134.48</strain>
    </source>
</reference>
<gene>
    <name evidence="2" type="ORF">ASPTUDRAFT_672869</name>
</gene>
<dbReference type="Proteomes" id="UP000184304">
    <property type="component" value="Unassembled WGS sequence"/>
</dbReference>
<feature type="transmembrane region" description="Helical" evidence="1">
    <location>
        <begin position="62"/>
        <end position="85"/>
    </location>
</feature>
<proteinExistence type="predicted"/>
<dbReference type="AlphaFoldDB" id="A0A1L9MZJ4"/>
<sequence>MWSGEECGQWDAIAMVVGSRSESKSLCDLHPRSHGPVGLRVPRFEATPDQWWSGRISVSPHGISLVAVLSLATLSTLSPVFTYACGSRLMYIH</sequence>
<protein>
    <submittedName>
        <fullName evidence="2">Uncharacterized protein</fullName>
    </submittedName>
</protein>
<keyword evidence="3" id="KW-1185">Reference proteome</keyword>
<keyword evidence="1" id="KW-0812">Transmembrane</keyword>
<dbReference type="EMBL" id="KV878204">
    <property type="protein sequence ID" value="OJI82474.1"/>
    <property type="molecule type" value="Genomic_DNA"/>
</dbReference>
<name>A0A1L9MZJ4_ASPTC</name>
<keyword evidence="1" id="KW-0472">Membrane</keyword>
<evidence type="ECO:0000256" key="1">
    <source>
        <dbReference type="SAM" id="Phobius"/>
    </source>
</evidence>
<organism evidence="2 3">
    <name type="scientific">Aspergillus tubingensis (strain CBS 134.48)</name>
    <dbReference type="NCBI Taxonomy" id="767770"/>
    <lineage>
        <taxon>Eukaryota</taxon>
        <taxon>Fungi</taxon>
        <taxon>Dikarya</taxon>
        <taxon>Ascomycota</taxon>
        <taxon>Pezizomycotina</taxon>
        <taxon>Eurotiomycetes</taxon>
        <taxon>Eurotiomycetidae</taxon>
        <taxon>Eurotiales</taxon>
        <taxon>Aspergillaceae</taxon>
        <taxon>Aspergillus</taxon>
        <taxon>Aspergillus subgen. Circumdati</taxon>
    </lineage>
</organism>
<dbReference type="VEuPathDB" id="FungiDB:ASPTUDRAFT_672869"/>
<keyword evidence="1" id="KW-1133">Transmembrane helix</keyword>
<evidence type="ECO:0000313" key="3">
    <source>
        <dbReference type="Proteomes" id="UP000184304"/>
    </source>
</evidence>